<sequence>MVANVVIIGAGIAGLAAAKTLYTTQNSKEFFELCVVEGGNRIGGRIMTSEFNGDQIEMGATWIHGIEGNPIYKIAQENNSFQSDKPSECEEGELSDEEVTITEDGHEIKKIIKCLIIGVENHLKKVFAMLENMHRHYSSAGDLGTLDFNSASEYSNFPRDEITIDKGFSTVIESLASFLPDGLIQLGRKVTKIEWQSDDCDLKLENGDDTQPVKLHLSDGSVMFADHVIVTVSLGVLKQGIRDDAAMFSPPLPSFKTEAISRLGFGVVDKLFLQLRSPSTQDDVGLTFPFLQTIRPVIVSPKSPLMD</sequence>
<dbReference type="AlphaFoldDB" id="A0A2G2X6J4"/>
<protein>
    <submittedName>
        <fullName evidence="4">Polyamine oxidase 5</fullName>
    </submittedName>
</protein>
<gene>
    <name evidence="4" type="ORF">CQW23_07597</name>
</gene>
<keyword evidence="2" id="KW-0732">Signal</keyword>
<proteinExistence type="inferred from homology"/>
<dbReference type="Pfam" id="PF01593">
    <property type="entry name" value="Amino_oxidase"/>
    <property type="match status" value="2"/>
</dbReference>
<dbReference type="SUPFAM" id="SSF51905">
    <property type="entry name" value="FAD/NAD(P)-binding domain"/>
    <property type="match status" value="1"/>
</dbReference>
<dbReference type="InterPro" id="IPR050281">
    <property type="entry name" value="Flavin_monoamine_oxidase"/>
</dbReference>
<feature type="domain" description="Amine oxidase" evidence="3">
    <location>
        <begin position="12"/>
        <end position="77"/>
    </location>
</feature>
<keyword evidence="5" id="KW-1185">Reference proteome</keyword>
<evidence type="ECO:0000259" key="3">
    <source>
        <dbReference type="Pfam" id="PF01593"/>
    </source>
</evidence>
<evidence type="ECO:0000256" key="1">
    <source>
        <dbReference type="ARBA" id="ARBA00005995"/>
    </source>
</evidence>
<comment type="similarity">
    <text evidence="1">Belongs to the flavin monoamine oxidase family.</text>
</comment>
<dbReference type="InterPro" id="IPR002937">
    <property type="entry name" value="Amino_oxidase"/>
</dbReference>
<evidence type="ECO:0000256" key="2">
    <source>
        <dbReference type="SAM" id="SignalP"/>
    </source>
</evidence>
<reference evidence="4 5" key="1">
    <citation type="journal article" date="2017" name="Genome Biol.">
        <title>New reference genome sequences of hot pepper reveal the massive evolution of plant disease-resistance genes by retroduplication.</title>
        <authorList>
            <person name="Kim S."/>
            <person name="Park J."/>
            <person name="Yeom S.I."/>
            <person name="Kim Y.M."/>
            <person name="Seo E."/>
            <person name="Kim K.T."/>
            <person name="Kim M.S."/>
            <person name="Lee J.M."/>
            <person name="Cheong K."/>
            <person name="Shin H.S."/>
            <person name="Kim S.B."/>
            <person name="Han K."/>
            <person name="Lee J."/>
            <person name="Park M."/>
            <person name="Lee H.A."/>
            <person name="Lee H.Y."/>
            <person name="Lee Y."/>
            <person name="Oh S."/>
            <person name="Lee J.H."/>
            <person name="Choi E."/>
            <person name="Choi E."/>
            <person name="Lee S.E."/>
            <person name="Jeon J."/>
            <person name="Kim H."/>
            <person name="Choi G."/>
            <person name="Song H."/>
            <person name="Lee J."/>
            <person name="Lee S.C."/>
            <person name="Kwon J.K."/>
            <person name="Lee H.Y."/>
            <person name="Koo N."/>
            <person name="Hong Y."/>
            <person name="Kim R.W."/>
            <person name="Kang W.H."/>
            <person name="Huh J.H."/>
            <person name="Kang B.C."/>
            <person name="Yang T.J."/>
            <person name="Lee Y.H."/>
            <person name="Bennetzen J.L."/>
            <person name="Choi D."/>
        </authorList>
    </citation>
    <scope>NUCLEOTIDE SEQUENCE [LARGE SCALE GENOMIC DNA]</scope>
    <source>
        <strain evidence="5">cv. PBC81</strain>
    </source>
</reference>
<dbReference type="STRING" id="33114.A0A2G2X6J4"/>
<organism evidence="4 5">
    <name type="scientific">Capsicum baccatum</name>
    <name type="common">Peruvian pepper</name>
    <dbReference type="NCBI Taxonomy" id="33114"/>
    <lineage>
        <taxon>Eukaryota</taxon>
        <taxon>Viridiplantae</taxon>
        <taxon>Streptophyta</taxon>
        <taxon>Embryophyta</taxon>
        <taxon>Tracheophyta</taxon>
        <taxon>Spermatophyta</taxon>
        <taxon>Magnoliopsida</taxon>
        <taxon>eudicotyledons</taxon>
        <taxon>Gunneridae</taxon>
        <taxon>Pentapetalae</taxon>
        <taxon>asterids</taxon>
        <taxon>lamiids</taxon>
        <taxon>Solanales</taxon>
        <taxon>Solanaceae</taxon>
        <taxon>Solanoideae</taxon>
        <taxon>Capsiceae</taxon>
        <taxon>Capsicum</taxon>
    </lineage>
</organism>
<comment type="caution">
    <text evidence="4">The sequence shown here is derived from an EMBL/GenBank/DDBJ whole genome shotgun (WGS) entry which is preliminary data.</text>
</comment>
<evidence type="ECO:0000313" key="4">
    <source>
        <dbReference type="EMBL" id="PHT53135.1"/>
    </source>
</evidence>
<evidence type="ECO:0000313" key="5">
    <source>
        <dbReference type="Proteomes" id="UP000224567"/>
    </source>
</evidence>
<feature type="signal peptide" evidence="2">
    <location>
        <begin position="1"/>
        <end position="18"/>
    </location>
</feature>
<dbReference type="PANTHER" id="PTHR10742">
    <property type="entry name" value="FLAVIN MONOAMINE OXIDASE"/>
    <property type="match status" value="1"/>
</dbReference>
<dbReference type="EMBL" id="MLFT02000003">
    <property type="protein sequence ID" value="PHT53135.1"/>
    <property type="molecule type" value="Genomic_DNA"/>
</dbReference>
<dbReference type="PANTHER" id="PTHR10742:SF408">
    <property type="entry name" value="POLYAMINE OXIDASE 5-RELATED"/>
    <property type="match status" value="1"/>
</dbReference>
<dbReference type="Proteomes" id="UP000224567">
    <property type="component" value="Unassembled WGS sequence"/>
</dbReference>
<feature type="chain" id="PRO_5013653096" evidence="2">
    <location>
        <begin position="19"/>
        <end position="307"/>
    </location>
</feature>
<dbReference type="GO" id="GO:0046592">
    <property type="term" value="F:polyamine oxidase activity"/>
    <property type="evidence" value="ECO:0007669"/>
    <property type="project" value="TreeGrafter"/>
</dbReference>
<dbReference type="OrthoDB" id="2019015at2759"/>
<accession>A0A2G2X6J4</accession>
<feature type="domain" description="Amine oxidase" evidence="3">
    <location>
        <begin position="145"/>
        <end position="282"/>
    </location>
</feature>
<dbReference type="Gene3D" id="3.50.50.60">
    <property type="entry name" value="FAD/NAD(P)-binding domain"/>
    <property type="match status" value="2"/>
</dbReference>
<name>A0A2G2X6J4_CAPBA</name>
<reference evidence="5" key="2">
    <citation type="journal article" date="2017" name="J. Anim. Genet.">
        <title>Multiple reference genome sequences of hot pepper reveal the massive evolution of plant disease resistance genes by retroduplication.</title>
        <authorList>
            <person name="Kim S."/>
            <person name="Park J."/>
            <person name="Yeom S.-I."/>
            <person name="Kim Y.-M."/>
            <person name="Seo E."/>
            <person name="Kim K.-T."/>
            <person name="Kim M.-S."/>
            <person name="Lee J.M."/>
            <person name="Cheong K."/>
            <person name="Shin H.-S."/>
            <person name="Kim S.-B."/>
            <person name="Han K."/>
            <person name="Lee J."/>
            <person name="Park M."/>
            <person name="Lee H.-A."/>
            <person name="Lee H.-Y."/>
            <person name="Lee Y."/>
            <person name="Oh S."/>
            <person name="Lee J.H."/>
            <person name="Choi E."/>
            <person name="Choi E."/>
            <person name="Lee S.E."/>
            <person name="Jeon J."/>
            <person name="Kim H."/>
            <person name="Choi G."/>
            <person name="Song H."/>
            <person name="Lee J."/>
            <person name="Lee S.-C."/>
            <person name="Kwon J.-K."/>
            <person name="Lee H.-Y."/>
            <person name="Koo N."/>
            <person name="Hong Y."/>
            <person name="Kim R.W."/>
            <person name="Kang W.-H."/>
            <person name="Huh J.H."/>
            <person name="Kang B.-C."/>
            <person name="Yang T.-J."/>
            <person name="Lee Y.-H."/>
            <person name="Bennetzen J.L."/>
            <person name="Choi D."/>
        </authorList>
    </citation>
    <scope>NUCLEOTIDE SEQUENCE [LARGE SCALE GENOMIC DNA]</scope>
    <source>
        <strain evidence="5">cv. PBC81</strain>
    </source>
</reference>
<dbReference type="InterPro" id="IPR036188">
    <property type="entry name" value="FAD/NAD-bd_sf"/>
</dbReference>